<organism evidence="1 2">
    <name type="scientific">Fusarium austroafricanum</name>
    <dbReference type="NCBI Taxonomy" id="2364996"/>
    <lineage>
        <taxon>Eukaryota</taxon>
        <taxon>Fungi</taxon>
        <taxon>Dikarya</taxon>
        <taxon>Ascomycota</taxon>
        <taxon>Pezizomycotina</taxon>
        <taxon>Sordariomycetes</taxon>
        <taxon>Hypocreomycetidae</taxon>
        <taxon>Hypocreales</taxon>
        <taxon>Nectriaceae</taxon>
        <taxon>Fusarium</taxon>
        <taxon>Fusarium concolor species complex</taxon>
    </lineage>
</organism>
<accession>A0A8H4KGG9</accession>
<evidence type="ECO:0000313" key="2">
    <source>
        <dbReference type="Proteomes" id="UP000605986"/>
    </source>
</evidence>
<comment type="caution">
    <text evidence="1">The sequence shown here is derived from an EMBL/GenBank/DDBJ whole genome shotgun (WGS) entry which is preliminary data.</text>
</comment>
<name>A0A8H4KGG9_9HYPO</name>
<proteinExistence type="predicted"/>
<evidence type="ECO:0000313" key="1">
    <source>
        <dbReference type="EMBL" id="KAF4449967.1"/>
    </source>
</evidence>
<keyword evidence="2" id="KW-1185">Reference proteome</keyword>
<reference evidence="1" key="1">
    <citation type="submission" date="2020-01" db="EMBL/GenBank/DDBJ databases">
        <title>Identification and distribution of gene clusters putatively required for synthesis of sphingolipid metabolism inhibitors in phylogenetically diverse species of the filamentous fungus Fusarium.</title>
        <authorList>
            <person name="Kim H.-S."/>
            <person name="Busman M."/>
            <person name="Brown D.W."/>
            <person name="Divon H."/>
            <person name="Uhlig S."/>
            <person name="Proctor R.H."/>
        </authorList>
    </citation>
    <scope>NUCLEOTIDE SEQUENCE</scope>
    <source>
        <strain evidence="1">NRRL 53441</strain>
    </source>
</reference>
<dbReference type="EMBL" id="JAADJG010000264">
    <property type="protein sequence ID" value="KAF4449967.1"/>
    <property type="molecule type" value="Genomic_DNA"/>
</dbReference>
<gene>
    <name evidence="1" type="ORF">F53441_6887</name>
</gene>
<protein>
    <submittedName>
        <fullName evidence="1">Uncharacterized protein</fullName>
    </submittedName>
</protein>
<dbReference type="AlphaFoldDB" id="A0A8H4KGG9"/>
<dbReference type="Proteomes" id="UP000605986">
    <property type="component" value="Unassembled WGS sequence"/>
</dbReference>
<sequence length="68" mass="8218">MPSSAFPLQHLDFEYHLRKRHFSYRYHHNENKKDLSLKTNIRRSYRKRKYGFVGGSSCGLPEQKLFCL</sequence>